<dbReference type="InterPro" id="IPR036388">
    <property type="entry name" value="WH-like_DNA-bd_sf"/>
</dbReference>
<dbReference type="PRINTS" id="PR00598">
    <property type="entry name" value="HTHMARR"/>
</dbReference>
<dbReference type="PROSITE" id="PS50995">
    <property type="entry name" value="HTH_MARR_2"/>
    <property type="match status" value="1"/>
</dbReference>
<reference evidence="2 3" key="1">
    <citation type="submission" date="2020-07" db="EMBL/GenBank/DDBJ databases">
        <title>Vallitalea guaymasensis genome.</title>
        <authorList>
            <person name="Postec A."/>
        </authorList>
    </citation>
    <scope>NUCLEOTIDE SEQUENCE [LARGE SCALE GENOMIC DNA]</scope>
    <source>
        <strain evidence="2 3">Ra1766G1</strain>
    </source>
</reference>
<dbReference type="InterPro" id="IPR036390">
    <property type="entry name" value="WH_DNA-bd_sf"/>
</dbReference>
<dbReference type="RefSeq" id="WP_113673319.1">
    <property type="nucleotide sequence ID" value="NZ_CAJXUH010000009.1"/>
</dbReference>
<dbReference type="PANTHER" id="PTHR33164">
    <property type="entry name" value="TRANSCRIPTIONAL REGULATOR, MARR FAMILY"/>
    <property type="match status" value="1"/>
</dbReference>
<evidence type="ECO:0000259" key="1">
    <source>
        <dbReference type="PROSITE" id="PS50995"/>
    </source>
</evidence>
<dbReference type="SUPFAM" id="SSF46785">
    <property type="entry name" value="Winged helix' DNA-binding domain"/>
    <property type="match status" value="1"/>
</dbReference>
<gene>
    <name evidence="2" type="ORF">HYG85_12805</name>
</gene>
<dbReference type="Gene3D" id="1.10.10.10">
    <property type="entry name" value="Winged helix-like DNA-binding domain superfamily/Winged helix DNA-binding domain"/>
    <property type="match status" value="1"/>
</dbReference>
<organism evidence="2 3">
    <name type="scientific">Vallitalea guaymasensis</name>
    <dbReference type="NCBI Taxonomy" id="1185412"/>
    <lineage>
        <taxon>Bacteria</taxon>
        <taxon>Bacillati</taxon>
        <taxon>Bacillota</taxon>
        <taxon>Clostridia</taxon>
        <taxon>Lachnospirales</taxon>
        <taxon>Vallitaleaceae</taxon>
        <taxon>Vallitalea</taxon>
    </lineage>
</organism>
<protein>
    <submittedName>
        <fullName evidence="2">MarR family transcriptional regulator</fullName>
    </submittedName>
</protein>
<dbReference type="GO" id="GO:0003700">
    <property type="term" value="F:DNA-binding transcription factor activity"/>
    <property type="evidence" value="ECO:0007669"/>
    <property type="project" value="InterPro"/>
</dbReference>
<keyword evidence="3" id="KW-1185">Reference proteome</keyword>
<dbReference type="KEGG" id="vgu:HYG85_12805"/>
<proteinExistence type="predicted"/>
<dbReference type="Proteomes" id="UP000677305">
    <property type="component" value="Chromosome"/>
</dbReference>
<evidence type="ECO:0000313" key="3">
    <source>
        <dbReference type="Proteomes" id="UP000677305"/>
    </source>
</evidence>
<dbReference type="AlphaFoldDB" id="A0A8J8MBA6"/>
<name>A0A8J8MBA6_9FIRM</name>
<dbReference type="InterPro" id="IPR000835">
    <property type="entry name" value="HTH_MarR-typ"/>
</dbReference>
<dbReference type="EMBL" id="CP058561">
    <property type="protein sequence ID" value="QUH29736.1"/>
    <property type="molecule type" value="Genomic_DNA"/>
</dbReference>
<dbReference type="SMART" id="SM00347">
    <property type="entry name" value="HTH_MARR"/>
    <property type="match status" value="1"/>
</dbReference>
<dbReference type="GO" id="GO:0006950">
    <property type="term" value="P:response to stress"/>
    <property type="evidence" value="ECO:0007669"/>
    <property type="project" value="TreeGrafter"/>
</dbReference>
<sequence length="140" mass="16074">MNNNRLDNIFLQFKRLVGIIEKDIIKKISDMDIGDLTIAEIGIMDAIGLNSEKTIKEIAQQLEVAVSTPTKTMDRLVKKGYIVRKTSDEDRRMVVSTLTEKGHDALIKVTTMRQEKIMEFTKKLTHEEIDQLLLILDKLM</sequence>
<dbReference type="OrthoDB" id="49580at2"/>
<feature type="domain" description="HTH marR-type" evidence="1">
    <location>
        <begin position="3"/>
        <end position="140"/>
    </location>
</feature>
<dbReference type="PANTHER" id="PTHR33164:SF89">
    <property type="entry name" value="MARR FAMILY REGULATORY PROTEIN"/>
    <property type="match status" value="1"/>
</dbReference>
<evidence type="ECO:0000313" key="2">
    <source>
        <dbReference type="EMBL" id="QUH29736.1"/>
    </source>
</evidence>
<dbReference type="Pfam" id="PF01047">
    <property type="entry name" value="MarR"/>
    <property type="match status" value="1"/>
</dbReference>
<dbReference type="InterPro" id="IPR039422">
    <property type="entry name" value="MarR/SlyA-like"/>
</dbReference>
<accession>A0A8J8MBA6</accession>